<reference evidence="4 5" key="1">
    <citation type="submission" date="2019-09" db="EMBL/GenBank/DDBJ databases">
        <authorList>
            <person name="Depoorter E."/>
        </authorList>
    </citation>
    <scope>NUCLEOTIDE SEQUENCE [LARGE SCALE GENOMIC DNA]</scope>
    <source>
        <strain evidence="4">R-18112</strain>
    </source>
</reference>
<dbReference type="AlphaFoldDB" id="A0A6P2TJY3"/>
<feature type="domain" description="HTH araC/xylS-type" evidence="3">
    <location>
        <begin position="1"/>
        <end position="41"/>
    </location>
</feature>
<dbReference type="InterPro" id="IPR009057">
    <property type="entry name" value="Homeodomain-like_sf"/>
</dbReference>
<organism evidence="4 5">
    <name type="scientific">Burkholderia lata (strain ATCC 17760 / DSM 23089 / LMG 22485 / NCIMB 9086 / R18194 / 383)</name>
    <dbReference type="NCBI Taxonomy" id="482957"/>
    <lineage>
        <taxon>Bacteria</taxon>
        <taxon>Pseudomonadati</taxon>
        <taxon>Pseudomonadota</taxon>
        <taxon>Betaproteobacteria</taxon>
        <taxon>Burkholderiales</taxon>
        <taxon>Burkholderiaceae</taxon>
        <taxon>Burkholderia</taxon>
        <taxon>Burkholderia cepacia complex</taxon>
    </lineage>
</organism>
<name>A0A6P2TJY3_BURL3</name>
<dbReference type="GO" id="GO:0003700">
    <property type="term" value="F:DNA-binding transcription factor activity"/>
    <property type="evidence" value="ECO:0007669"/>
    <property type="project" value="InterPro"/>
</dbReference>
<evidence type="ECO:0000256" key="2">
    <source>
        <dbReference type="ARBA" id="ARBA00023163"/>
    </source>
</evidence>
<evidence type="ECO:0000259" key="3">
    <source>
        <dbReference type="PROSITE" id="PS01124"/>
    </source>
</evidence>
<dbReference type="GO" id="GO:0043565">
    <property type="term" value="F:sequence-specific DNA binding"/>
    <property type="evidence" value="ECO:0007669"/>
    <property type="project" value="InterPro"/>
</dbReference>
<dbReference type="SUPFAM" id="SSF46689">
    <property type="entry name" value="Homeodomain-like"/>
    <property type="match status" value="1"/>
</dbReference>
<evidence type="ECO:0000313" key="5">
    <source>
        <dbReference type="Proteomes" id="UP000494274"/>
    </source>
</evidence>
<proteinExistence type="predicted"/>
<dbReference type="EMBL" id="CABVQI010000001">
    <property type="protein sequence ID" value="VWC57634.1"/>
    <property type="molecule type" value="Genomic_DNA"/>
</dbReference>
<gene>
    <name evidence="4" type="ORF">BLA18112_00539</name>
</gene>
<keyword evidence="2" id="KW-0804">Transcription</keyword>
<dbReference type="InterPro" id="IPR018060">
    <property type="entry name" value="HTH_AraC"/>
</dbReference>
<evidence type="ECO:0000313" key="4">
    <source>
        <dbReference type="EMBL" id="VWC57634.1"/>
    </source>
</evidence>
<evidence type="ECO:0000256" key="1">
    <source>
        <dbReference type="ARBA" id="ARBA00023015"/>
    </source>
</evidence>
<dbReference type="Proteomes" id="UP000494274">
    <property type="component" value="Unassembled WGS sequence"/>
</dbReference>
<dbReference type="PANTHER" id="PTHR43436">
    <property type="entry name" value="ARAC-FAMILY TRANSCRIPTIONAL REGULATOR"/>
    <property type="match status" value="1"/>
</dbReference>
<accession>A0A6P2TJY3</accession>
<sequence length="49" mass="5258">MVTGAANAETAAYRVGYESASQFSRKYARMFGAPPRRDVVTLKTASADS</sequence>
<dbReference type="Gene3D" id="1.10.10.60">
    <property type="entry name" value="Homeodomain-like"/>
    <property type="match status" value="1"/>
</dbReference>
<protein>
    <submittedName>
        <fullName evidence="4">AraC family transcriptional regulator</fullName>
    </submittedName>
</protein>
<dbReference type="PANTHER" id="PTHR43436:SF1">
    <property type="entry name" value="TRANSCRIPTIONAL REGULATORY PROTEIN"/>
    <property type="match status" value="1"/>
</dbReference>
<dbReference type="PROSITE" id="PS01124">
    <property type="entry name" value="HTH_ARAC_FAMILY_2"/>
    <property type="match status" value="1"/>
</dbReference>
<keyword evidence="1" id="KW-0805">Transcription regulation</keyword>